<dbReference type="AlphaFoldDB" id="A0AAW2KJP6"/>
<protein>
    <submittedName>
        <fullName evidence="1">Uncharacterized protein</fullName>
    </submittedName>
</protein>
<reference evidence="1" key="2">
    <citation type="journal article" date="2024" name="Plant">
        <title>Genomic evolution and insights into agronomic trait innovations of Sesamum species.</title>
        <authorList>
            <person name="Miao H."/>
            <person name="Wang L."/>
            <person name="Qu L."/>
            <person name="Liu H."/>
            <person name="Sun Y."/>
            <person name="Le M."/>
            <person name="Wang Q."/>
            <person name="Wei S."/>
            <person name="Zheng Y."/>
            <person name="Lin W."/>
            <person name="Duan Y."/>
            <person name="Cao H."/>
            <person name="Xiong S."/>
            <person name="Wang X."/>
            <person name="Wei L."/>
            <person name="Li C."/>
            <person name="Ma Q."/>
            <person name="Ju M."/>
            <person name="Zhao R."/>
            <person name="Li G."/>
            <person name="Mu C."/>
            <person name="Tian Q."/>
            <person name="Mei H."/>
            <person name="Zhang T."/>
            <person name="Gao T."/>
            <person name="Zhang H."/>
        </authorList>
    </citation>
    <scope>NUCLEOTIDE SEQUENCE</scope>
    <source>
        <strain evidence="1">G02</strain>
    </source>
</reference>
<proteinExistence type="predicted"/>
<reference evidence="1" key="1">
    <citation type="submission" date="2020-06" db="EMBL/GenBank/DDBJ databases">
        <authorList>
            <person name="Li T."/>
            <person name="Hu X."/>
            <person name="Zhang T."/>
            <person name="Song X."/>
            <person name="Zhang H."/>
            <person name="Dai N."/>
            <person name="Sheng W."/>
            <person name="Hou X."/>
            <person name="Wei L."/>
        </authorList>
    </citation>
    <scope>NUCLEOTIDE SEQUENCE</scope>
    <source>
        <strain evidence="1">G02</strain>
        <tissue evidence="1">Leaf</tissue>
    </source>
</reference>
<sequence length="117" mass="13374">MKIKFPVNGEVGEVHADPFKCLNVTFEAIKREKDTPVNVQPVEELLTLKLVPGDSGIGSKMTDDIREEVIIYLQKNKDIFAWAPQDMKHIDLSIITHHLNIESSARPVKQKKRHFQT</sequence>
<accession>A0AAW2KJP6</accession>
<organism evidence="1">
    <name type="scientific">Sesamum radiatum</name>
    <name type="common">Black benniseed</name>
    <dbReference type="NCBI Taxonomy" id="300843"/>
    <lineage>
        <taxon>Eukaryota</taxon>
        <taxon>Viridiplantae</taxon>
        <taxon>Streptophyta</taxon>
        <taxon>Embryophyta</taxon>
        <taxon>Tracheophyta</taxon>
        <taxon>Spermatophyta</taxon>
        <taxon>Magnoliopsida</taxon>
        <taxon>eudicotyledons</taxon>
        <taxon>Gunneridae</taxon>
        <taxon>Pentapetalae</taxon>
        <taxon>asterids</taxon>
        <taxon>lamiids</taxon>
        <taxon>Lamiales</taxon>
        <taxon>Pedaliaceae</taxon>
        <taxon>Sesamum</taxon>
    </lineage>
</organism>
<comment type="caution">
    <text evidence="1">The sequence shown here is derived from an EMBL/GenBank/DDBJ whole genome shotgun (WGS) entry which is preliminary data.</text>
</comment>
<name>A0AAW2KJP6_SESRA</name>
<dbReference type="EMBL" id="JACGWJ010000028">
    <property type="protein sequence ID" value="KAL0307247.1"/>
    <property type="molecule type" value="Genomic_DNA"/>
</dbReference>
<evidence type="ECO:0000313" key="1">
    <source>
        <dbReference type="EMBL" id="KAL0307247.1"/>
    </source>
</evidence>
<gene>
    <name evidence="1" type="ORF">Sradi_6142000</name>
</gene>